<dbReference type="AlphaFoldDB" id="A0A7T8BC11"/>
<dbReference type="GO" id="GO:0016740">
    <property type="term" value="F:transferase activity"/>
    <property type="evidence" value="ECO:0007669"/>
    <property type="project" value="UniProtKB-UniRule"/>
</dbReference>
<evidence type="ECO:0000256" key="6">
    <source>
        <dbReference type="ARBA" id="ARBA00022827"/>
    </source>
</evidence>
<keyword evidence="14" id="KW-1185">Reference proteome</keyword>
<evidence type="ECO:0000256" key="7">
    <source>
        <dbReference type="ARBA" id="ARBA00022842"/>
    </source>
</evidence>
<keyword evidence="3 10" id="KW-0285">Flavoprotein</keyword>
<keyword evidence="12" id="KW-0732">Signal</keyword>
<protein>
    <recommendedName>
        <fullName evidence="2 10">FAD:protein FMN transferase</fullName>
        <ecNumber evidence="1 10">2.7.1.180</ecNumber>
    </recommendedName>
    <alternativeName>
        <fullName evidence="8 10">Flavin transferase</fullName>
    </alternativeName>
</protein>
<comment type="similarity">
    <text evidence="10">Belongs to the ApbE family.</text>
</comment>
<reference evidence="13" key="1">
    <citation type="submission" date="2021-01" db="EMBL/GenBank/DDBJ databases">
        <title>Description of Breznakiella homolactica.</title>
        <authorList>
            <person name="Song Y."/>
            <person name="Brune A."/>
        </authorList>
    </citation>
    <scope>NUCLEOTIDE SEQUENCE</scope>
    <source>
        <strain evidence="13">RmG30</strain>
    </source>
</reference>
<sequence>MHYISFHKTGKVVFALVLVCFFSAVNGCANQIPAQSEFVLGTVCTVNLYNRGNAKVYREIFSRLREIESRMSANMDGTDVEAVNANAGIAPVAVHRDVLEVVQRSLYFAELTGGAFDPTVGPLVKLWNIGSDDARIPRQEEIDAVLPLVNWRNVRVDEDAGTVFLTEPGMRLDLGAIAKGYAADEAARIIAKARIPRAIIDLGGNVYAYGTKEGGAPWRIGIQNPSGLRGSYLGIMEVRDKTMVTSGVYERFFESGGIRYHHILSGKDGYPVSNGLLSVTIVTDHSIDADALSTGVFALGYEQGRALVESQDNAEAVFVFEDMSIRGTSGAFSYFSLTDRDYHIINGE</sequence>
<dbReference type="PANTHER" id="PTHR30040:SF2">
    <property type="entry name" value="FAD:PROTEIN FMN TRANSFERASE"/>
    <property type="match status" value="1"/>
</dbReference>
<evidence type="ECO:0000256" key="11">
    <source>
        <dbReference type="PIRSR" id="PIRSR006268-2"/>
    </source>
</evidence>
<gene>
    <name evidence="13" type="ORF">JFL75_02240</name>
</gene>
<keyword evidence="6 10" id="KW-0274">FAD</keyword>
<evidence type="ECO:0000256" key="5">
    <source>
        <dbReference type="ARBA" id="ARBA00022723"/>
    </source>
</evidence>
<keyword evidence="7 10" id="KW-0460">Magnesium</keyword>
<dbReference type="EMBL" id="CP067089">
    <property type="protein sequence ID" value="QQO09753.1"/>
    <property type="molecule type" value="Genomic_DNA"/>
</dbReference>
<comment type="cofactor">
    <cofactor evidence="11">
        <name>Mg(2+)</name>
        <dbReference type="ChEBI" id="CHEBI:18420"/>
    </cofactor>
    <cofactor evidence="11">
        <name>Mn(2+)</name>
        <dbReference type="ChEBI" id="CHEBI:29035"/>
    </cofactor>
    <text evidence="11">Magnesium. Can also use manganese.</text>
</comment>
<dbReference type="GO" id="GO:0046872">
    <property type="term" value="F:metal ion binding"/>
    <property type="evidence" value="ECO:0007669"/>
    <property type="project" value="UniProtKB-UniRule"/>
</dbReference>
<evidence type="ECO:0000256" key="9">
    <source>
        <dbReference type="ARBA" id="ARBA00048540"/>
    </source>
</evidence>
<dbReference type="RefSeq" id="WP_215627056.1">
    <property type="nucleotide sequence ID" value="NZ_CP067089.2"/>
</dbReference>
<accession>A0A7T8BC11</accession>
<dbReference type="KEGG" id="bhc:JFL75_02240"/>
<evidence type="ECO:0000256" key="8">
    <source>
        <dbReference type="ARBA" id="ARBA00031306"/>
    </source>
</evidence>
<dbReference type="Pfam" id="PF02424">
    <property type="entry name" value="ApbE"/>
    <property type="match status" value="1"/>
</dbReference>
<feature type="binding site" evidence="11">
    <location>
        <position position="290"/>
    </location>
    <ligand>
        <name>Mg(2+)</name>
        <dbReference type="ChEBI" id="CHEBI:18420"/>
    </ligand>
</feature>
<dbReference type="SUPFAM" id="SSF143631">
    <property type="entry name" value="ApbE-like"/>
    <property type="match status" value="1"/>
</dbReference>
<feature type="chain" id="PRO_5039955186" description="FAD:protein FMN transferase" evidence="12">
    <location>
        <begin position="30"/>
        <end position="348"/>
    </location>
</feature>
<feature type="signal peptide" evidence="12">
    <location>
        <begin position="1"/>
        <end position="29"/>
    </location>
</feature>
<feature type="binding site" evidence="11">
    <location>
        <position position="294"/>
    </location>
    <ligand>
        <name>Mg(2+)</name>
        <dbReference type="ChEBI" id="CHEBI:18420"/>
    </ligand>
</feature>
<dbReference type="EC" id="2.7.1.180" evidence="1 10"/>
<evidence type="ECO:0000256" key="1">
    <source>
        <dbReference type="ARBA" id="ARBA00011955"/>
    </source>
</evidence>
<evidence type="ECO:0000313" key="14">
    <source>
        <dbReference type="Proteomes" id="UP000595917"/>
    </source>
</evidence>
<evidence type="ECO:0000256" key="4">
    <source>
        <dbReference type="ARBA" id="ARBA00022679"/>
    </source>
</evidence>
<organism evidence="13 14">
    <name type="scientific">Breznakiella homolactica</name>
    <dbReference type="NCBI Taxonomy" id="2798577"/>
    <lineage>
        <taxon>Bacteria</taxon>
        <taxon>Pseudomonadati</taxon>
        <taxon>Spirochaetota</taxon>
        <taxon>Spirochaetia</taxon>
        <taxon>Spirochaetales</taxon>
        <taxon>Breznakiellaceae</taxon>
        <taxon>Breznakiella</taxon>
    </lineage>
</organism>
<dbReference type="PANTHER" id="PTHR30040">
    <property type="entry name" value="THIAMINE BIOSYNTHESIS LIPOPROTEIN APBE"/>
    <property type="match status" value="1"/>
</dbReference>
<keyword evidence="5 10" id="KW-0479">Metal-binding</keyword>
<comment type="catalytic activity">
    <reaction evidence="9 10">
        <text>L-threonyl-[protein] + FAD = FMN-L-threonyl-[protein] + AMP + H(+)</text>
        <dbReference type="Rhea" id="RHEA:36847"/>
        <dbReference type="Rhea" id="RHEA-COMP:11060"/>
        <dbReference type="Rhea" id="RHEA-COMP:11061"/>
        <dbReference type="ChEBI" id="CHEBI:15378"/>
        <dbReference type="ChEBI" id="CHEBI:30013"/>
        <dbReference type="ChEBI" id="CHEBI:57692"/>
        <dbReference type="ChEBI" id="CHEBI:74257"/>
        <dbReference type="ChEBI" id="CHEBI:456215"/>
        <dbReference type="EC" id="2.7.1.180"/>
    </reaction>
</comment>
<keyword evidence="4 10" id="KW-0808">Transferase</keyword>
<evidence type="ECO:0000256" key="12">
    <source>
        <dbReference type="SAM" id="SignalP"/>
    </source>
</evidence>
<evidence type="ECO:0000256" key="10">
    <source>
        <dbReference type="PIRNR" id="PIRNR006268"/>
    </source>
</evidence>
<name>A0A7T8BC11_9SPIR</name>
<dbReference type="Proteomes" id="UP000595917">
    <property type="component" value="Chromosome"/>
</dbReference>
<dbReference type="InterPro" id="IPR024932">
    <property type="entry name" value="ApbE"/>
</dbReference>
<evidence type="ECO:0000256" key="3">
    <source>
        <dbReference type="ARBA" id="ARBA00022630"/>
    </source>
</evidence>
<dbReference type="InterPro" id="IPR003374">
    <property type="entry name" value="ApbE-like_sf"/>
</dbReference>
<dbReference type="Gene3D" id="3.10.520.10">
    <property type="entry name" value="ApbE-like domains"/>
    <property type="match status" value="1"/>
</dbReference>
<evidence type="ECO:0000313" key="13">
    <source>
        <dbReference type="EMBL" id="QQO09753.1"/>
    </source>
</evidence>
<dbReference type="PIRSF" id="PIRSF006268">
    <property type="entry name" value="ApbE"/>
    <property type="match status" value="1"/>
</dbReference>
<evidence type="ECO:0000256" key="2">
    <source>
        <dbReference type="ARBA" id="ARBA00016337"/>
    </source>
</evidence>
<proteinExistence type="inferred from homology"/>
<feature type="binding site" evidence="11">
    <location>
        <position position="176"/>
    </location>
    <ligand>
        <name>Mg(2+)</name>
        <dbReference type="ChEBI" id="CHEBI:18420"/>
    </ligand>
</feature>